<comment type="subcellular location">
    <subcellularLocation>
        <location evidence="1">Cell membrane</location>
        <topology evidence="1">Multi-pass membrane protein</topology>
    </subcellularLocation>
</comment>
<gene>
    <name evidence="8" type="ORF">BSTOLATCC_MIC22121</name>
</gene>
<dbReference type="EMBL" id="CAJZBQ010000021">
    <property type="protein sequence ID" value="CAG9318754.1"/>
    <property type="molecule type" value="Genomic_DNA"/>
</dbReference>
<keyword evidence="2" id="KW-0813">Transport</keyword>
<feature type="transmembrane region" description="Helical" evidence="7">
    <location>
        <begin position="50"/>
        <end position="75"/>
    </location>
</feature>
<evidence type="ECO:0000256" key="4">
    <source>
        <dbReference type="ARBA" id="ARBA00022692"/>
    </source>
</evidence>
<evidence type="ECO:0000256" key="6">
    <source>
        <dbReference type="ARBA" id="ARBA00023136"/>
    </source>
</evidence>
<comment type="caution">
    <text evidence="8">The sequence shown here is derived from an EMBL/GenBank/DDBJ whole genome shotgun (WGS) entry which is preliminary data.</text>
</comment>
<keyword evidence="9" id="KW-1185">Reference proteome</keyword>
<feature type="transmembrane region" description="Helical" evidence="7">
    <location>
        <begin position="322"/>
        <end position="340"/>
    </location>
</feature>
<evidence type="ECO:0000256" key="1">
    <source>
        <dbReference type="ARBA" id="ARBA00004651"/>
    </source>
</evidence>
<proteinExistence type="predicted"/>
<feature type="transmembrane region" description="Helical" evidence="7">
    <location>
        <begin position="115"/>
        <end position="131"/>
    </location>
</feature>
<evidence type="ECO:0008006" key="10">
    <source>
        <dbReference type="Google" id="ProtNLM"/>
    </source>
</evidence>
<feature type="transmembrane region" description="Helical" evidence="7">
    <location>
        <begin position="346"/>
        <end position="367"/>
    </location>
</feature>
<evidence type="ECO:0000313" key="8">
    <source>
        <dbReference type="EMBL" id="CAG9318754.1"/>
    </source>
</evidence>
<dbReference type="PANTHER" id="PTHR23517:SF3">
    <property type="entry name" value="INTEGRAL MEMBRANE TRANSPORT PROTEIN"/>
    <property type="match status" value="1"/>
</dbReference>
<feature type="transmembrane region" description="Helical" evidence="7">
    <location>
        <begin position="137"/>
        <end position="158"/>
    </location>
</feature>
<evidence type="ECO:0000256" key="5">
    <source>
        <dbReference type="ARBA" id="ARBA00022989"/>
    </source>
</evidence>
<dbReference type="InterPro" id="IPR036259">
    <property type="entry name" value="MFS_trans_sf"/>
</dbReference>
<dbReference type="GO" id="GO:0022857">
    <property type="term" value="F:transmembrane transporter activity"/>
    <property type="evidence" value="ECO:0007669"/>
    <property type="project" value="InterPro"/>
</dbReference>
<dbReference type="PANTHER" id="PTHR23517">
    <property type="entry name" value="RESISTANCE PROTEIN MDTM, PUTATIVE-RELATED-RELATED"/>
    <property type="match status" value="1"/>
</dbReference>
<dbReference type="Pfam" id="PF07690">
    <property type="entry name" value="MFS_1"/>
    <property type="match status" value="1"/>
</dbReference>
<feature type="transmembrane region" description="Helical" evidence="7">
    <location>
        <begin position="379"/>
        <end position="400"/>
    </location>
</feature>
<organism evidence="8 9">
    <name type="scientific">Blepharisma stoltei</name>
    <dbReference type="NCBI Taxonomy" id="1481888"/>
    <lineage>
        <taxon>Eukaryota</taxon>
        <taxon>Sar</taxon>
        <taxon>Alveolata</taxon>
        <taxon>Ciliophora</taxon>
        <taxon>Postciliodesmatophora</taxon>
        <taxon>Heterotrichea</taxon>
        <taxon>Heterotrichida</taxon>
        <taxon>Blepharismidae</taxon>
        <taxon>Blepharisma</taxon>
    </lineage>
</organism>
<feature type="transmembrane region" description="Helical" evidence="7">
    <location>
        <begin position="255"/>
        <end position="276"/>
    </location>
</feature>
<feature type="transmembrane region" description="Helical" evidence="7">
    <location>
        <begin position="420"/>
        <end position="438"/>
    </location>
</feature>
<feature type="transmembrane region" description="Helical" evidence="7">
    <location>
        <begin position="178"/>
        <end position="197"/>
    </location>
</feature>
<dbReference type="SUPFAM" id="SSF103473">
    <property type="entry name" value="MFS general substrate transporter"/>
    <property type="match status" value="1"/>
</dbReference>
<dbReference type="AlphaFoldDB" id="A0AAU9IW54"/>
<keyword evidence="5 7" id="KW-1133">Transmembrane helix</keyword>
<name>A0AAU9IW54_9CILI</name>
<dbReference type="Gene3D" id="1.20.1250.20">
    <property type="entry name" value="MFS general substrate transporter like domains"/>
    <property type="match status" value="1"/>
</dbReference>
<accession>A0AAU9IW54</accession>
<sequence length="469" mass="52553">MDLSKPYDEEIYETEQFIKKLRNKSKATEESSWEKFKASLIVIQNSERELFVLFFINIMLSLDYYILTTMIPLYFSQEEGASDTEAGVIFGLVGIVIGILAVFLGPFVNKLGCKQSLIVSGGFTFIGYLLLLSTRNIIVNLIGVICFLTVGCSMSWSVVELGAKLYTAKEARNTSNSLLMIGNFFSGILAGTAIDFIWTNNGNINNKYFTIYSTAAFAAGLSFLAAISMREPRETETEEEEEIIFSRNLYIKKKFWRFLALIFLLILLRSGCFGHLDATFPKYLTRQEGEKAHFGAYLALHSATMLCGTIGFTPISYNFSSYSLILAGAVMGSIAPLFLAIGGSTFYFICFVLVVSAGESLWVPRLLDYTIRIAPKGEEGTYLALCNCPFYFGMIVTGIFSGNLLEMYCPEEGENNCDKMWLIIGICGIVIPILLFMFRKILEQPDEEENPYMPCFKEGNINYDKVPIN</sequence>
<keyword evidence="4 7" id="KW-0812">Transmembrane</keyword>
<feature type="transmembrane region" description="Helical" evidence="7">
    <location>
        <begin position="296"/>
        <end position="315"/>
    </location>
</feature>
<dbReference type="InterPro" id="IPR050171">
    <property type="entry name" value="MFS_Transporters"/>
</dbReference>
<dbReference type="InterPro" id="IPR011701">
    <property type="entry name" value="MFS"/>
</dbReference>
<dbReference type="Proteomes" id="UP001162131">
    <property type="component" value="Unassembled WGS sequence"/>
</dbReference>
<reference evidence="8" key="1">
    <citation type="submission" date="2021-09" db="EMBL/GenBank/DDBJ databases">
        <authorList>
            <consortium name="AG Swart"/>
            <person name="Singh M."/>
            <person name="Singh A."/>
            <person name="Seah K."/>
            <person name="Emmerich C."/>
        </authorList>
    </citation>
    <scope>NUCLEOTIDE SEQUENCE</scope>
    <source>
        <strain evidence="8">ATCC30299</strain>
    </source>
</reference>
<evidence type="ECO:0000313" key="9">
    <source>
        <dbReference type="Proteomes" id="UP001162131"/>
    </source>
</evidence>
<keyword evidence="3" id="KW-1003">Cell membrane</keyword>
<keyword evidence="6 7" id="KW-0472">Membrane</keyword>
<protein>
    <recommendedName>
        <fullName evidence="10">Major facilitator superfamily (MFS) profile domain-containing protein</fullName>
    </recommendedName>
</protein>
<evidence type="ECO:0000256" key="3">
    <source>
        <dbReference type="ARBA" id="ARBA00022475"/>
    </source>
</evidence>
<feature type="transmembrane region" description="Helical" evidence="7">
    <location>
        <begin position="87"/>
        <end position="108"/>
    </location>
</feature>
<dbReference type="GO" id="GO:0005886">
    <property type="term" value="C:plasma membrane"/>
    <property type="evidence" value="ECO:0007669"/>
    <property type="project" value="UniProtKB-SubCell"/>
</dbReference>
<feature type="transmembrane region" description="Helical" evidence="7">
    <location>
        <begin position="209"/>
        <end position="227"/>
    </location>
</feature>
<evidence type="ECO:0000256" key="7">
    <source>
        <dbReference type="SAM" id="Phobius"/>
    </source>
</evidence>
<evidence type="ECO:0000256" key="2">
    <source>
        <dbReference type="ARBA" id="ARBA00022448"/>
    </source>
</evidence>